<dbReference type="PANTHER" id="PTHR22770">
    <property type="entry name" value="UBIQUITIN CONJUGATING ENZYME 7 INTERACTING PROTEIN-RELATED"/>
    <property type="match status" value="1"/>
</dbReference>
<dbReference type="PROSITE" id="PS50089">
    <property type="entry name" value="ZF_RING_2"/>
    <property type="match status" value="1"/>
</dbReference>
<evidence type="ECO:0000313" key="11">
    <source>
        <dbReference type="EMBL" id="CAB9502258.1"/>
    </source>
</evidence>
<dbReference type="InterPro" id="IPR002867">
    <property type="entry name" value="IBR_dom"/>
</dbReference>
<evidence type="ECO:0000256" key="4">
    <source>
        <dbReference type="ARBA" id="ARBA00022737"/>
    </source>
</evidence>
<evidence type="ECO:0000256" key="5">
    <source>
        <dbReference type="ARBA" id="ARBA00022771"/>
    </source>
</evidence>
<dbReference type="PANTHER" id="PTHR22770:SF13">
    <property type="entry name" value="RING-TYPE DOMAIN-CONTAINING PROTEIN"/>
    <property type="match status" value="1"/>
</dbReference>
<dbReference type="InterPro" id="IPR001841">
    <property type="entry name" value="Znf_RING"/>
</dbReference>
<dbReference type="GO" id="GO:0043130">
    <property type="term" value="F:ubiquitin binding"/>
    <property type="evidence" value="ECO:0007669"/>
    <property type="project" value="TreeGrafter"/>
</dbReference>
<feature type="domain" description="RING-type" evidence="10">
    <location>
        <begin position="116"/>
        <end position="287"/>
    </location>
</feature>
<dbReference type="GO" id="GO:0097039">
    <property type="term" value="P:protein linear polyubiquitination"/>
    <property type="evidence" value="ECO:0007669"/>
    <property type="project" value="TreeGrafter"/>
</dbReference>
<evidence type="ECO:0000256" key="6">
    <source>
        <dbReference type="ARBA" id="ARBA00022786"/>
    </source>
</evidence>
<evidence type="ECO:0000256" key="3">
    <source>
        <dbReference type="ARBA" id="ARBA00022723"/>
    </source>
</evidence>
<dbReference type="Gene3D" id="3.30.40.10">
    <property type="entry name" value="Zinc/RING finger domain, C3HC4 (zinc finger)"/>
    <property type="match status" value="1"/>
</dbReference>
<dbReference type="Pfam" id="PF01485">
    <property type="entry name" value="IBR"/>
    <property type="match status" value="1"/>
</dbReference>
<name>A0A9N8H9Z6_9STRA</name>
<keyword evidence="7" id="KW-0862">Zinc</keyword>
<sequence>MEDLPREIMIVADDRSRSAHLVEGDSFDEDFICSLIDEPANQNMSIPSFVKEEDTIMAGANRFDQSTITTALESLSCDDDCDKTMTDYLEDNEVVPDCDASTSSTDTDTEMRYNVTDSTCPLCYFTVDGGEAVVLNACGHAVCVACFQQHIRSSYKRRSSVCCPMAAASQEPCQSKPLTRSLVRQIMATEVVLPAFLPKKTIPSPSNYHCCPTVGCTNMIYWKEGNGPPISDCFRCDQTGCLTCGVTPYHHNKSCCEYQASMIRPAAVEPMLVLEERTDRDTDRYSF</sequence>
<evidence type="ECO:0000256" key="7">
    <source>
        <dbReference type="ARBA" id="ARBA00022833"/>
    </source>
</evidence>
<feature type="domain" description="RING-type" evidence="9">
    <location>
        <begin position="120"/>
        <end position="165"/>
    </location>
</feature>
<proteinExistence type="predicted"/>
<dbReference type="GO" id="GO:0008270">
    <property type="term" value="F:zinc ion binding"/>
    <property type="evidence" value="ECO:0007669"/>
    <property type="project" value="UniProtKB-KW"/>
</dbReference>
<dbReference type="SMART" id="SM00184">
    <property type="entry name" value="RING"/>
    <property type="match status" value="1"/>
</dbReference>
<reference evidence="11" key="1">
    <citation type="submission" date="2020-06" db="EMBL/GenBank/DDBJ databases">
        <authorList>
            <consortium name="Plant Systems Biology data submission"/>
        </authorList>
    </citation>
    <scope>NUCLEOTIDE SEQUENCE</scope>
    <source>
        <strain evidence="11">D6</strain>
    </source>
</reference>
<dbReference type="AlphaFoldDB" id="A0A9N8H9Z6"/>
<protein>
    <submittedName>
        <fullName evidence="11">RanBP-type and C3HC4-type zinc finger-containing protein 1</fullName>
    </submittedName>
</protein>
<accession>A0A9N8H9Z6</accession>
<dbReference type="InterPro" id="IPR013083">
    <property type="entry name" value="Znf_RING/FYVE/PHD"/>
</dbReference>
<dbReference type="EMBL" id="CAICTM010000131">
    <property type="protein sequence ID" value="CAB9502258.1"/>
    <property type="molecule type" value="Genomic_DNA"/>
</dbReference>
<dbReference type="GO" id="GO:0043161">
    <property type="term" value="P:proteasome-mediated ubiquitin-dependent protein catabolic process"/>
    <property type="evidence" value="ECO:0007669"/>
    <property type="project" value="TreeGrafter"/>
</dbReference>
<evidence type="ECO:0000259" key="10">
    <source>
        <dbReference type="PROSITE" id="PS51873"/>
    </source>
</evidence>
<evidence type="ECO:0000259" key="9">
    <source>
        <dbReference type="PROSITE" id="PS50089"/>
    </source>
</evidence>
<dbReference type="InterPro" id="IPR044066">
    <property type="entry name" value="TRIAD_supradom"/>
</dbReference>
<dbReference type="Proteomes" id="UP001153069">
    <property type="component" value="Unassembled WGS sequence"/>
</dbReference>
<keyword evidence="3" id="KW-0479">Metal-binding</keyword>
<comment type="pathway">
    <text evidence="1">Protein modification; protein ubiquitination.</text>
</comment>
<evidence type="ECO:0000256" key="1">
    <source>
        <dbReference type="ARBA" id="ARBA00004906"/>
    </source>
</evidence>
<keyword evidence="4" id="KW-0677">Repeat</keyword>
<organism evidence="11 12">
    <name type="scientific">Seminavis robusta</name>
    <dbReference type="NCBI Taxonomy" id="568900"/>
    <lineage>
        <taxon>Eukaryota</taxon>
        <taxon>Sar</taxon>
        <taxon>Stramenopiles</taxon>
        <taxon>Ochrophyta</taxon>
        <taxon>Bacillariophyta</taxon>
        <taxon>Bacillariophyceae</taxon>
        <taxon>Bacillariophycidae</taxon>
        <taxon>Naviculales</taxon>
        <taxon>Naviculaceae</taxon>
        <taxon>Seminavis</taxon>
    </lineage>
</organism>
<dbReference type="InterPro" id="IPR051628">
    <property type="entry name" value="LUBAC_E3_Ligases"/>
</dbReference>
<keyword evidence="5 8" id="KW-0863">Zinc-finger</keyword>
<evidence type="ECO:0000256" key="2">
    <source>
        <dbReference type="ARBA" id="ARBA00022679"/>
    </source>
</evidence>
<dbReference type="OrthoDB" id="411372at2759"/>
<keyword evidence="2" id="KW-0808">Transferase</keyword>
<dbReference type="GO" id="GO:0004842">
    <property type="term" value="F:ubiquitin-protein transferase activity"/>
    <property type="evidence" value="ECO:0007669"/>
    <property type="project" value="TreeGrafter"/>
</dbReference>
<dbReference type="CDD" id="cd20335">
    <property type="entry name" value="BRcat_RBR"/>
    <property type="match status" value="1"/>
</dbReference>
<comment type="caution">
    <text evidence="11">The sequence shown here is derived from an EMBL/GenBank/DDBJ whole genome shotgun (WGS) entry which is preliminary data.</text>
</comment>
<gene>
    <name evidence="11" type="ORF">SEMRO_132_G062450.1</name>
</gene>
<dbReference type="GO" id="GO:0000151">
    <property type="term" value="C:ubiquitin ligase complex"/>
    <property type="evidence" value="ECO:0007669"/>
    <property type="project" value="TreeGrafter"/>
</dbReference>
<keyword evidence="12" id="KW-1185">Reference proteome</keyword>
<evidence type="ECO:0000313" key="12">
    <source>
        <dbReference type="Proteomes" id="UP001153069"/>
    </source>
</evidence>
<dbReference type="PROSITE" id="PS51873">
    <property type="entry name" value="TRIAD"/>
    <property type="match status" value="1"/>
</dbReference>
<keyword evidence="6" id="KW-0833">Ubl conjugation pathway</keyword>
<evidence type="ECO:0000256" key="8">
    <source>
        <dbReference type="PROSITE-ProRule" id="PRU00175"/>
    </source>
</evidence>
<dbReference type="SUPFAM" id="SSF57850">
    <property type="entry name" value="RING/U-box"/>
    <property type="match status" value="1"/>
</dbReference>